<dbReference type="GO" id="GO:0005524">
    <property type="term" value="F:ATP binding"/>
    <property type="evidence" value="ECO:0007669"/>
    <property type="project" value="UniProtKB-KW"/>
</dbReference>
<feature type="domain" description="PAS" evidence="15">
    <location>
        <begin position="545"/>
        <end position="592"/>
    </location>
</feature>
<dbReference type="SMART" id="SM00091">
    <property type="entry name" value="PAS"/>
    <property type="match status" value="3"/>
</dbReference>
<dbReference type="SUPFAM" id="SSF55785">
    <property type="entry name" value="PYP-like sensor domain (PAS domain)"/>
    <property type="match status" value="3"/>
</dbReference>
<keyword evidence="12 13" id="KW-0472">Membrane</keyword>
<dbReference type="EC" id="2.7.13.3" evidence="3"/>
<evidence type="ECO:0000259" key="16">
    <source>
        <dbReference type="PROSITE" id="PS50113"/>
    </source>
</evidence>
<dbReference type="InterPro" id="IPR001610">
    <property type="entry name" value="PAC"/>
</dbReference>
<dbReference type="GO" id="GO:0016020">
    <property type="term" value="C:membrane"/>
    <property type="evidence" value="ECO:0007669"/>
    <property type="project" value="UniProtKB-SubCell"/>
</dbReference>
<dbReference type="RefSeq" id="WP_133606014.1">
    <property type="nucleotide sequence ID" value="NZ_SNXW01000001.1"/>
</dbReference>
<evidence type="ECO:0000259" key="15">
    <source>
        <dbReference type="PROSITE" id="PS50112"/>
    </source>
</evidence>
<evidence type="ECO:0000256" key="8">
    <source>
        <dbReference type="ARBA" id="ARBA00022777"/>
    </source>
</evidence>
<feature type="domain" description="PAC" evidence="16">
    <location>
        <begin position="490"/>
        <end position="544"/>
    </location>
</feature>
<evidence type="ECO:0000256" key="6">
    <source>
        <dbReference type="ARBA" id="ARBA00022692"/>
    </source>
</evidence>
<organism evidence="17 18">
    <name type="scientific">Aquabacterium commune</name>
    <dbReference type="NCBI Taxonomy" id="70586"/>
    <lineage>
        <taxon>Bacteria</taxon>
        <taxon>Pseudomonadati</taxon>
        <taxon>Pseudomonadota</taxon>
        <taxon>Betaproteobacteria</taxon>
        <taxon>Burkholderiales</taxon>
        <taxon>Aquabacterium</taxon>
    </lineage>
</organism>
<dbReference type="GO" id="GO:0006355">
    <property type="term" value="P:regulation of DNA-templated transcription"/>
    <property type="evidence" value="ECO:0007669"/>
    <property type="project" value="InterPro"/>
</dbReference>
<dbReference type="SMART" id="SM00388">
    <property type="entry name" value="HisKA"/>
    <property type="match status" value="1"/>
</dbReference>
<dbReference type="Pfam" id="PF00512">
    <property type="entry name" value="HisKA"/>
    <property type="match status" value="1"/>
</dbReference>
<dbReference type="Gene3D" id="1.10.287.130">
    <property type="match status" value="1"/>
</dbReference>
<feature type="transmembrane region" description="Helical" evidence="13">
    <location>
        <begin position="30"/>
        <end position="55"/>
    </location>
</feature>
<dbReference type="InterPro" id="IPR003594">
    <property type="entry name" value="HATPase_dom"/>
</dbReference>
<evidence type="ECO:0000256" key="5">
    <source>
        <dbReference type="ARBA" id="ARBA00022679"/>
    </source>
</evidence>
<evidence type="ECO:0000256" key="9">
    <source>
        <dbReference type="ARBA" id="ARBA00022840"/>
    </source>
</evidence>
<evidence type="ECO:0000256" key="10">
    <source>
        <dbReference type="ARBA" id="ARBA00022989"/>
    </source>
</evidence>
<dbReference type="PROSITE" id="PS50112">
    <property type="entry name" value="PAS"/>
    <property type="match status" value="3"/>
</dbReference>
<dbReference type="GO" id="GO:0007234">
    <property type="term" value="P:osmosensory signaling via phosphorelay pathway"/>
    <property type="evidence" value="ECO:0007669"/>
    <property type="project" value="TreeGrafter"/>
</dbReference>
<dbReference type="PANTHER" id="PTHR42878:SF7">
    <property type="entry name" value="SENSOR HISTIDINE KINASE GLRK"/>
    <property type="match status" value="1"/>
</dbReference>
<dbReference type="PROSITE" id="PS50109">
    <property type="entry name" value="HIS_KIN"/>
    <property type="match status" value="1"/>
</dbReference>
<keyword evidence="5" id="KW-0808">Transferase</keyword>
<sequence length="913" mass="100437">MPDAAAHDELPDSVLRVLQRLERITGRMPVARTVALIIAVGLLVTALTTAAVWWAERQRVLREFEAAAARFQMLVQDRLDQRSVMVHQVASWAKEQAQAASVRTGTWSFEGVTVWPRPALQAGPLAERLGVDEPLARAIAQCMGRWPAQQSAWLCPMSLPGQALRAWLLAERVQAPGSGWVTVPLRAEALLAMPPDEAVVSLKGELLDAVPTQAASALQSMHPLRVAGRQLTLRVTGEQLGGTWQDLVSRRAGMWIAAGAGMLFTLAALHVYLMLISTRRRAREMSRDMGAALQRTQSRNQAVMDTAPDAILMVDAFGKVQWCNQAVASIFGRTSEDLLDQHLQVVLPSLGQDTLDAWFATYGFSNRVIGHETTGRRNEDVLFPVAVSASRTEVDGAFIQTFIVRDTTDAKWAEQELTLRDRALASSADGVVIVSMTLPNQPMIYVNRAFEAITGYEAHELLGLNCRIFQQDDTQQPGIGLMREAIREGRSCQVVLRNYRKSGDLFYNDLAISPVLGAEGVLTHYVGVATDITDRIAAEKVLLLRTERLNAVFDLSPDGFVVLDKRGEVSIVNPSFERMTGLLAADLVGHSLSAFEEQLMARCQASEVDAQTVAGLMAGVGDAEVGPSATRELLHMHTPSIRTLVRRVRHGGHDNETVMYFRDITHELEVDRMKSEFLAMAAHELRTPMVSIFGFTELLLQRPFNEERRKDMLSTIHRQASVLINLVNELLDLARIESRRGKDFQRERLQLQSLIDSTVQGLLVHNDPRKVECTLPAVPVWVDVDRQKLSLALTNVLSNAYKYSPQGGDIALDLVWRDRNERPECGIRITDQGLGMTPAQREKVFDRFFRADTSGNIPGTGLGMTIVKEILELHGGQASVTSELGVGTTVILWVPAVGVPAEPAAAAGLASLA</sequence>
<dbReference type="NCBIfam" id="TIGR00229">
    <property type="entry name" value="sensory_box"/>
    <property type="match status" value="3"/>
</dbReference>
<dbReference type="CDD" id="cd00075">
    <property type="entry name" value="HATPase"/>
    <property type="match status" value="1"/>
</dbReference>
<name>A0A4R6RNS6_9BURK</name>
<dbReference type="GO" id="GO:0030295">
    <property type="term" value="F:protein kinase activator activity"/>
    <property type="evidence" value="ECO:0007669"/>
    <property type="project" value="TreeGrafter"/>
</dbReference>
<dbReference type="FunFam" id="1.10.287.130:FF:000001">
    <property type="entry name" value="Two-component sensor histidine kinase"/>
    <property type="match status" value="1"/>
</dbReference>
<dbReference type="GO" id="GO:0000155">
    <property type="term" value="F:phosphorelay sensor kinase activity"/>
    <property type="evidence" value="ECO:0007669"/>
    <property type="project" value="InterPro"/>
</dbReference>
<dbReference type="InterPro" id="IPR000014">
    <property type="entry name" value="PAS"/>
</dbReference>
<keyword evidence="7" id="KW-0547">Nucleotide-binding</keyword>
<evidence type="ECO:0000259" key="14">
    <source>
        <dbReference type="PROSITE" id="PS50109"/>
    </source>
</evidence>
<keyword evidence="6 13" id="KW-0812">Transmembrane</keyword>
<keyword evidence="10 13" id="KW-1133">Transmembrane helix</keyword>
<accession>A0A4R6RNS6</accession>
<proteinExistence type="predicted"/>
<dbReference type="Proteomes" id="UP000294593">
    <property type="component" value="Unassembled WGS sequence"/>
</dbReference>
<feature type="domain" description="PAS" evidence="15">
    <location>
        <begin position="416"/>
        <end position="463"/>
    </location>
</feature>
<dbReference type="InterPro" id="IPR003661">
    <property type="entry name" value="HisK_dim/P_dom"/>
</dbReference>
<comment type="subcellular location">
    <subcellularLocation>
        <location evidence="2">Membrane</location>
        <topology evidence="2">Multi-pass membrane protein</topology>
    </subcellularLocation>
</comment>
<dbReference type="InterPro" id="IPR013767">
    <property type="entry name" value="PAS_fold"/>
</dbReference>
<dbReference type="AlphaFoldDB" id="A0A4R6RNS6"/>
<dbReference type="Pfam" id="PF13426">
    <property type="entry name" value="PAS_9"/>
    <property type="match status" value="1"/>
</dbReference>
<dbReference type="Pfam" id="PF02518">
    <property type="entry name" value="HATPase_c"/>
    <property type="match status" value="1"/>
</dbReference>
<keyword evidence="18" id="KW-1185">Reference proteome</keyword>
<dbReference type="SUPFAM" id="SSF55874">
    <property type="entry name" value="ATPase domain of HSP90 chaperone/DNA topoisomerase II/histidine kinase"/>
    <property type="match status" value="1"/>
</dbReference>
<dbReference type="Gene3D" id="3.30.450.20">
    <property type="entry name" value="PAS domain"/>
    <property type="match status" value="3"/>
</dbReference>
<dbReference type="PANTHER" id="PTHR42878">
    <property type="entry name" value="TWO-COMPONENT HISTIDINE KINASE"/>
    <property type="match status" value="1"/>
</dbReference>
<evidence type="ECO:0000256" key="7">
    <source>
        <dbReference type="ARBA" id="ARBA00022741"/>
    </source>
</evidence>
<dbReference type="InterPro" id="IPR036890">
    <property type="entry name" value="HATPase_C_sf"/>
</dbReference>
<evidence type="ECO:0000256" key="11">
    <source>
        <dbReference type="ARBA" id="ARBA00023012"/>
    </source>
</evidence>
<evidence type="ECO:0000313" key="18">
    <source>
        <dbReference type="Proteomes" id="UP000294593"/>
    </source>
</evidence>
<keyword evidence="9" id="KW-0067">ATP-binding</keyword>
<evidence type="ECO:0000256" key="2">
    <source>
        <dbReference type="ARBA" id="ARBA00004141"/>
    </source>
</evidence>
<dbReference type="OrthoDB" id="9810730at2"/>
<evidence type="ECO:0000256" key="4">
    <source>
        <dbReference type="ARBA" id="ARBA00022553"/>
    </source>
</evidence>
<dbReference type="InterPro" id="IPR004358">
    <property type="entry name" value="Sig_transdc_His_kin-like_C"/>
</dbReference>
<keyword evidence="8" id="KW-0418">Kinase</keyword>
<dbReference type="PROSITE" id="PS50113">
    <property type="entry name" value="PAC"/>
    <property type="match status" value="1"/>
</dbReference>
<keyword evidence="4" id="KW-0597">Phosphoprotein</keyword>
<comment type="catalytic activity">
    <reaction evidence="1">
        <text>ATP + protein L-histidine = ADP + protein N-phospho-L-histidine.</text>
        <dbReference type="EC" id="2.7.13.3"/>
    </reaction>
</comment>
<evidence type="ECO:0000256" key="13">
    <source>
        <dbReference type="SAM" id="Phobius"/>
    </source>
</evidence>
<dbReference type="GO" id="GO:0000156">
    <property type="term" value="F:phosphorelay response regulator activity"/>
    <property type="evidence" value="ECO:0007669"/>
    <property type="project" value="TreeGrafter"/>
</dbReference>
<dbReference type="CDD" id="cd00082">
    <property type="entry name" value="HisKA"/>
    <property type="match status" value="1"/>
</dbReference>
<comment type="caution">
    <text evidence="17">The sequence shown here is derived from an EMBL/GenBank/DDBJ whole genome shotgun (WGS) entry which is preliminary data.</text>
</comment>
<dbReference type="InterPro" id="IPR050351">
    <property type="entry name" value="BphY/WalK/GraS-like"/>
</dbReference>
<dbReference type="InterPro" id="IPR000700">
    <property type="entry name" value="PAS-assoc_C"/>
</dbReference>
<dbReference type="SMART" id="SM00387">
    <property type="entry name" value="HATPase_c"/>
    <property type="match status" value="1"/>
</dbReference>
<dbReference type="Gene3D" id="3.30.565.10">
    <property type="entry name" value="Histidine kinase-like ATPase, C-terminal domain"/>
    <property type="match status" value="1"/>
</dbReference>
<evidence type="ECO:0000313" key="17">
    <source>
        <dbReference type="EMBL" id="TDP88401.1"/>
    </source>
</evidence>
<feature type="transmembrane region" description="Helical" evidence="13">
    <location>
        <begin position="252"/>
        <end position="275"/>
    </location>
</feature>
<evidence type="ECO:0000256" key="3">
    <source>
        <dbReference type="ARBA" id="ARBA00012438"/>
    </source>
</evidence>
<dbReference type="InterPro" id="IPR036097">
    <property type="entry name" value="HisK_dim/P_sf"/>
</dbReference>
<dbReference type="SUPFAM" id="SSF47384">
    <property type="entry name" value="Homodimeric domain of signal transducing histidine kinase"/>
    <property type="match status" value="1"/>
</dbReference>
<dbReference type="InterPro" id="IPR005467">
    <property type="entry name" value="His_kinase_dom"/>
</dbReference>
<reference evidence="17 18" key="1">
    <citation type="submission" date="2019-03" db="EMBL/GenBank/DDBJ databases">
        <title>Genomic Encyclopedia of Type Strains, Phase IV (KMG-IV): sequencing the most valuable type-strain genomes for metagenomic binning, comparative biology and taxonomic classification.</title>
        <authorList>
            <person name="Goeker M."/>
        </authorList>
    </citation>
    <scope>NUCLEOTIDE SEQUENCE [LARGE SCALE GENOMIC DNA]</scope>
    <source>
        <strain evidence="17 18">DSM 11901</strain>
    </source>
</reference>
<dbReference type="CDD" id="cd00130">
    <property type="entry name" value="PAS"/>
    <property type="match status" value="3"/>
</dbReference>
<dbReference type="PRINTS" id="PR00344">
    <property type="entry name" value="BCTRLSENSOR"/>
</dbReference>
<dbReference type="SMART" id="SM00086">
    <property type="entry name" value="PAC"/>
    <property type="match status" value="1"/>
</dbReference>
<keyword evidence="11" id="KW-0902">Two-component regulatory system</keyword>
<feature type="domain" description="Histidine kinase" evidence="14">
    <location>
        <begin position="680"/>
        <end position="898"/>
    </location>
</feature>
<dbReference type="InterPro" id="IPR035965">
    <property type="entry name" value="PAS-like_dom_sf"/>
</dbReference>
<dbReference type="Pfam" id="PF00989">
    <property type="entry name" value="PAS"/>
    <property type="match status" value="2"/>
</dbReference>
<protein>
    <recommendedName>
        <fullName evidence="3">histidine kinase</fullName>
        <ecNumber evidence="3">2.7.13.3</ecNumber>
    </recommendedName>
</protein>
<feature type="domain" description="PAS" evidence="15">
    <location>
        <begin position="296"/>
        <end position="349"/>
    </location>
</feature>
<evidence type="ECO:0000256" key="1">
    <source>
        <dbReference type="ARBA" id="ARBA00000085"/>
    </source>
</evidence>
<dbReference type="EMBL" id="SNXW01000001">
    <property type="protein sequence ID" value="TDP88401.1"/>
    <property type="molecule type" value="Genomic_DNA"/>
</dbReference>
<gene>
    <name evidence="17" type="ORF">EV672_101550</name>
</gene>
<evidence type="ECO:0000256" key="12">
    <source>
        <dbReference type="ARBA" id="ARBA00023136"/>
    </source>
</evidence>